<feature type="compositionally biased region" description="Low complexity" evidence="1">
    <location>
        <begin position="263"/>
        <end position="281"/>
    </location>
</feature>
<feature type="compositionally biased region" description="Basic and acidic residues" evidence="1">
    <location>
        <begin position="502"/>
        <end position="514"/>
    </location>
</feature>
<feature type="compositionally biased region" description="Basic and acidic residues" evidence="1">
    <location>
        <begin position="452"/>
        <end position="465"/>
    </location>
</feature>
<sequence length="590" mass="64007">MGEENIDITIPSEDIEPETGDMMNDSRLPIQEHSDNDKEQADMDCDVEANESAAWLADNSTDVVTEEGEDSRQNHQTVDDVNGQPSSAEATGLSGPLRRIPTAVIVGADHKFPVRSRYRRASIGSCHDSCKYGHKHEPEKVNRRPLLGTIRENKPLMRTTSGDHLANFVPQKETKNKALLRRRSLPGPVLGKVPPSNTDGASSSKNVTRSPTQSKVKRGQSEVKSPPARTPGSSFGKSKVDIPAVKKTPQEKSVQKVKEIKTKVVGSSSESKKASSSGSKAVKAKEPIINSSRTPLKRSASVKARLYKDLKSSSSSRRQSNSENGKVASDVLEKAAHMVEPNASNSPAGKALKSPLSNEESPSTQSKSRTGKAKKSDVTRKGARLSLSSISSSITSKSAASSSRRTGQPQGEYRPKTDSSNTRPTGPITEAGGSRTRTPRSKAAANVKTKAKKTESRSPEEKDGSAWKVKFRRGTVVNLQVANTAPRKLRFKRGRILGDQNAKTDADKNLKNTDDVTDETPDTKPEREKVQLRRQEASGKKDSVDLNDVIEETASKLVKTRKSKVKALVGAFETVMSFRDRKPLVETGAS</sequence>
<dbReference type="EMBL" id="JBDFQZ010000010">
    <property type="protein sequence ID" value="KAK9684524.1"/>
    <property type="molecule type" value="Genomic_DNA"/>
</dbReference>
<feature type="compositionally biased region" description="Basic and acidic residues" evidence="1">
    <location>
        <begin position="521"/>
        <end position="541"/>
    </location>
</feature>
<feature type="region of interest" description="Disordered" evidence="1">
    <location>
        <begin position="172"/>
        <end position="469"/>
    </location>
</feature>
<dbReference type="SMART" id="SM01054">
    <property type="entry name" value="CaM_binding"/>
    <property type="match status" value="1"/>
</dbReference>
<feature type="compositionally biased region" description="Basic and acidic residues" evidence="1">
    <location>
        <begin position="30"/>
        <end position="41"/>
    </location>
</feature>
<feature type="compositionally biased region" description="Low complexity" evidence="1">
    <location>
        <begin position="384"/>
        <end position="407"/>
    </location>
</feature>
<feature type="region of interest" description="Disordered" evidence="1">
    <location>
        <begin position="1"/>
        <end position="95"/>
    </location>
</feature>
<protein>
    <recommendedName>
        <fullName evidence="2">Calmodulin-binding domain-containing protein</fullName>
    </recommendedName>
</protein>
<evidence type="ECO:0000256" key="1">
    <source>
        <dbReference type="SAM" id="MobiDB-lite"/>
    </source>
</evidence>
<feature type="compositionally biased region" description="Polar residues" evidence="1">
    <location>
        <begin position="355"/>
        <end position="368"/>
    </location>
</feature>
<dbReference type="PANTHER" id="PTHR33349">
    <property type="entry name" value="EMB|CAB62594.1"/>
    <property type="match status" value="1"/>
</dbReference>
<feature type="compositionally biased region" description="Polar residues" evidence="1">
    <location>
        <begin position="195"/>
        <end position="214"/>
    </location>
</feature>
<dbReference type="GO" id="GO:0005516">
    <property type="term" value="F:calmodulin binding"/>
    <property type="evidence" value="ECO:0007669"/>
    <property type="project" value="InterPro"/>
</dbReference>
<proteinExistence type="predicted"/>
<feature type="compositionally biased region" description="Low complexity" evidence="1">
    <location>
        <begin position="312"/>
        <end position="322"/>
    </location>
</feature>
<feature type="compositionally biased region" description="Basic and acidic residues" evidence="1">
    <location>
        <begin position="248"/>
        <end position="262"/>
    </location>
</feature>
<dbReference type="EMBL" id="JBDFQZ010000010">
    <property type="protein sequence ID" value="KAK9684525.1"/>
    <property type="molecule type" value="Genomic_DNA"/>
</dbReference>
<gene>
    <name evidence="3" type="ORF">RND81_10G215800</name>
</gene>
<accession>A0AAW1I4U2</accession>
<evidence type="ECO:0000259" key="2">
    <source>
        <dbReference type="SMART" id="SM01054"/>
    </source>
</evidence>
<evidence type="ECO:0000313" key="3">
    <source>
        <dbReference type="EMBL" id="KAK9684525.1"/>
    </source>
</evidence>
<dbReference type="InterPro" id="IPR012417">
    <property type="entry name" value="CaM-bd_dom_pln"/>
</dbReference>
<feature type="domain" description="Calmodulin-binding" evidence="2">
    <location>
        <begin position="465"/>
        <end position="577"/>
    </location>
</feature>
<name>A0AAW1I4U2_SAPOF</name>
<dbReference type="AlphaFoldDB" id="A0AAW1I4U2"/>
<evidence type="ECO:0000313" key="4">
    <source>
        <dbReference type="Proteomes" id="UP001443914"/>
    </source>
</evidence>
<reference evidence="3 4" key="1">
    <citation type="submission" date="2024-03" db="EMBL/GenBank/DDBJ databases">
        <title>WGS assembly of Saponaria officinalis var. Norfolk2.</title>
        <authorList>
            <person name="Jenkins J."/>
            <person name="Shu S."/>
            <person name="Grimwood J."/>
            <person name="Barry K."/>
            <person name="Goodstein D."/>
            <person name="Schmutz J."/>
            <person name="Leebens-Mack J."/>
            <person name="Osbourn A."/>
        </authorList>
    </citation>
    <scope>NUCLEOTIDE SEQUENCE [LARGE SCALE GENOMIC DNA]</scope>
    <source>
        <strain evidence="4">cv. Norfolk2</strain>
        <strain evidence="3">JIC</strain>
        <tissue evidence="3">Leaf</tissue>
    </source>
</reference>
<comment type="caution">
    <text evidence="3">The sequence shown here is derived from an EMBL/GenBank/DDBJ whole genome shotgun (WGS) entry which is preliminary data.</text>
</comment>
<keyword evidence="4" id="KW-1185">Reference proteome</keyword>
<feature type="region of interest" description="Disordered" evidence="1">
    <location>
        <begin position="496"/>
        <end position="541"/>
    </location>
</feature>
<organism evidence="3 4">
    <name type="scientific">Saponaria officinalis</name>
    <name type="common">Common soapwort</name>
    <name type="synonym">Lychnis saponaria</name>
    <dbReference type="NCBI Taxonomy" id="3572"/>
    <lineage>
        <taxon>Eukaryota</taxon>
        <taxon>Viridiplantae</taxon>
        <taxon>Streptophyta</taxon>
        <taxon>Embryophyta</taxon>
        <taxon>Tracheophyta</taxon>
        <taxon>Spermatophyta</taxon>
        <taxon>Magnoliopsida</taxon>
        <taxon>eudicotyledons</taxon>
        <taxon>Gunneridae</taxon>
        <taxon>Pentapetalae</taxon>
        <taxon>Caryophyllales</taxon>
        <taxon>Caryophyllaceae</taxon>
        <taxon>Caryophylleae</taxon>
        <taxon>Saponaria</taxon>
    </lineage>
</organism>
<dbReference type="Pfam" id="PF07839">
    <property type="entry name" value="CaM_binding"/>
    <property type="match status" value="1"/>
</dbReference>
<dbReference type="Proteomes" id="UP001443914">
    <property type="component" value="Unassembled WGS sequence"/>
</dbReference>
<dbReference type="PANTHER" id="PTHR33349:SF41">
    <property type="entry name" value="EMB|CAB62594.1"/>
    <property type="match status" value="1"/>
</dbReference>